<evidence type="ECO:0000256" key="2">
    <source>
        <dbReference type="ARBA" id="ARBA00022801"/>
    </source>
</evidence>
<dbReference type="HOGENOM" id="CLU_037162_7_1_9"/>
<evidence type="ECO:0000313" key="5">
    <source>
        <dbReference type="EMBL" id="ADU32320.1"/>
    </source>
</evidence>
<dbReference type="EMBL" id="CP002394">
    <property type="protein sequence ID" value="ADU32320.1"/>
    <property type="molecule type" value="Genomic_DNA"/>
</dbReference>
<dbReference type="eggNOG" id="COG1051">
    <property type="taxonomic scope" value="Bacteria"/>
</dbReference>
<gene>
    <name evidence="5" type="ordered locus">Bcell_4090</name>
</gene>
<protein>
    <submittedName>
        <fullName evidence="5">NUDIX hydrolase</fullName>
    </submittedName>
</protein>
<dbReference type="OrthoDB" id="9816289at2"/>
<dbReference type="PROSITE" id="PS51462">
    <property type="entry name" value="NUDIX"/>
    <property type="match status" value="1"/>
</dbReference>
<reference evidence="5 6" key="1">
    <citation type="submission" date="2010-12" db="EMBL/GenBank/DDBJ databases">
        <title>Complete sequence of Bacillus cellulosilyticus DSM 2522.</title>
        <authorList>
            <consortium name="US DOE Joint Genome Institute"/>
            <person name="Lucas S."/>
            <person name="Copeland A."/>
            <person name="Lapidus A."/>
            <person name="Cheng J.-F."/>
            <person name="Bruce D."/>
            <person name="Goodwin L."/>
            <person name="Pitluck S."/>
            <person name="Chertkov O."/>
            <person name="Detter J.C."/>
            <person name="Han C."/>
            <person name="Tapia R."/>
            <person name="Land M."/>
            <person name="Hauser L."/>
            <person name="Jeffries C."/>
            <person name="Kyrpides N."/>
            <person name="Ivanova N."/>
            <person name="Mikhailova N."/>
            <person name="Brumm P."/>
            <person name="Mead D."/>
            <person name="Woyke T."/>
        </authorList>
    </citation>
    <scope>NUCLEOTIDE SEQUENCE [LARGE SCALE GENOMIC DNA]</scope>
    <source>
        <strain evidence="6">ATCC 21833 / DSM 2522 / FERM P-1141 / JCM 9156 / N-4</strain>
    </source>
</reference>
<dbReference type="PRINTS" id="PR00502">
    <property type="entry name" value="NUDIXFAMILY"/>
</dbReference>
<organism evidence="5 6">
    <name type="scientific">Evansella cellulosilytica (strain ATCC 21833 / DSM 2522 / FERM P-1141 / JCM 9156 / N-4)</name>
    <name type="common">Bacillus cellulosilyticus</name>
    <dbReference type="NCBI Taxonomy" id="649639"/>
    <lineage>
        <taxon>Bacteria</taxon>
        <taxon>Bacillati</taxon>
        <taxon>Bacillota</taxon>
        <taxon>Bacilli</taxon>
        <taxon>Bacillales</taxon>
        <taxon>Bacillaceae</taxon>
        <taxon>Evansella</taxon>
    </lineage>
</organism>
<accession>E6TXC5</accession>
<dbReference type="STRING" id="649639.Bcell_4090"/>
<keyword evidence="2 3" id="KW-0378">Hydrolase</keyword>
<dbReference type="InterPro" id="IPR015797">
    <property type="entry name" value="NUDIX_hydrolase-like_dom_sf"/>
</dbReference>
<evidence type="ECO:0000256" key="3">
    <source>
        <dbReference type="RuleBase" id="RU003476"/>
    </source>
</evidence>
<name>E6TXC5_EVAC2</name>
<evidence type="ECO:0000256" key="1">
    <source>
        <dbReference type="ARBA" id="ARBA00005582"/>
    </source>
</evidence>
<feature type="domain" description="Nudix hydrolase" evidence="4">
    <location>
        <begin position="3"/>
        <end position="122"/>
    </location>
</feature>
<dbReference type="PANTHER" id="PTHR43736:SF1">
    <property type="entry name" value="DIHYDRONEOPTERIN TRIPHOSPHATE DIPHOSPHATASE"/>
    <property type="match status" value="1"/>
</dbReference>
<evidence type="ECO:0000313" key="6">
    <source>
        <dbReference type="Proteomes" id="UP000001401"/>
    </source>
</evidence>
<dbReference type="InterPro" id="IPR020476">
    <property type="entry name" value="Nudix_hydrolase"/>
</dbReference>
<dbReference type="Proteomes" id="UP000001401">
    <property type="component" value="Chromosome"/>
</dbReference>
<dbReference type="InterPro" id="IPR000086">
    <property type="entry name" value="NUDIX_hydrolase_dom"/>
</dbReference>
<dbReference type="AlphaFoldDB" id="E6TXC5"/>
<evidence type="ECO:0000259" key="4">
    <source>
        <dbReference type="PROSITE" id="PS51462"/>
    </source>
</evidence>
<dbReference type="GO" id="GO:0016787">
    <property type="term" value="F:hydrolase activity"/>
    <property type="evidence" value="ECO:0007669"/>
    <property type="project" value="UniProtKB-KW"/>
</dbReference>
<comment type="similarity">
    <text evidence="1 3">Belongs to the Nudix hydrolase family.</text>
</comment>
<proteinExistence type="inferred from homology"/>
<dbReference type="PROSITE" id="PS00893">
    <property type="entry name" value="NUDIX_BOX"/>
    <property type="match status" value="1"/>
</dbReference>
<dbReference type="SUPFAM" id="SSF55811">
    <property type="entry name" value="Nudix"/>
    <property type="match status" value="1"/>
</dbReference>
<sequence length="133" mass="15152">MNKFIITSGAVVLNKHHKILLKKDPVRGWELPGGMVEENEPIKNAVVREVKEETGIDIDIVSFCGVSQELRKNICNMWWLGEPVSGELQTSVESVEVGFFSIEEALNMIVIKEFTEELLMCLDKKKHPFYIAF</sequence>
<dbReference type="InterPro" id="IPR020084">
    <property type="entry name" value="NUDIX_hydrolase_CS"/>
</dbReference>
<dbReference type="PANTHER" id="PTHR43736">
    <property type="entry name" value="ADP-RIBOSE PYROPHOSPHATASE"/>
    <property type="match status" value="1"/>
</dbReference>
<dbReference type="CDD" id="cd02883">
    <property type="entry name" value="NUDIX_Hydrolase"/>
    <property type="match status" value="1"/>
</dbReference>
<dbReference type="Pfam" id="PF00293">
    <property type="entry name" value="NUDIX"/>
    <property type="match status" value="1"/>
</dbReference>
<keyword evidence="6" id="KW-1185">Reference proteome</keyword>
<dbReference type="RefSeq" id="WP_013490646.1">
    <property type="nucleotide sequence ID" value="NC_014829.1"/>
</dbReference>
<dbReference type="KEGG" id="bco:Bcell_4090"/>
<dbReference type="Gene3D" id="3.90.79.10">
    <property type="entry name" value="Nucleoside Triphosphate Pyrophosphohydrolase"/>
    <property type="match status" value="1"/>
</dbReference>